<dbReference type="AlphaFoldDB" id="A0A0F7D4K2"/>
<dbReference type="Proteomes" id="UP000183090">
    <property type="component" value="Unassembled WGS sequence"/>
</dbReference>
<dbReference type="EMBL" id="FOTB01000006">
    <property type="protein sequence ID" value="SFK95192.1"/>
    <property type="molecule type" value="Genomic_DNA"/>
</dbReference>
<proteinExistence type="predicted"/>
<reference evidence="2 4" key="3">
    <citation type="submission" date="2016-10" db="EMBL/GenBank/DDBJ databases">
        <authorList>
            <person name="Varghese N."/>
            <person name="Submissions S."/>
        </authorList>
    </citation>
    <scope>NUCLEOTIDE SEQUENCE [LARGE SCALE GENOMIC DNA]</scope>
    <source>
        <strain evidence="2 4">CGMCC 1.6501</strain>
    </source>
</reference>
<keyword evidence="3" id="KW-1185">Reference proteome</keyword>
<dbReference type="KEGG" id="shv:AAT16_09115"/>
<dbReference type="EMBL" id="CP011366">
    <property type="protein sequence ID" value="AKG74380.1"/>
    <property type="molecule type" value="Genomic_DNA"/>
</dbReference>
<protein>
    <submittedName>
        <fullName evidence="2">Uncharacterized protein</fullName>
    </submittedName>
</protein>
<evidence type="ECO:0000313" key="2">
    <source>
        <dbReference type="EMBL" id="SFK95192.1"/>
    </source>
</evidence>
<reference evidence="1 3" key="1">
    <citation type="journal article" date="2015" name="Int. J. Syst. Evol. Microbiol.">
        <title>Complete genome sequence of Salinicoccus halodurans H3B36, isolated from the Qaidam Basin in China.</title>
        <authorList>
            <person name="Jiang K."/>
            <person name="Xue Y."/>
            <person name="Ma Y."/>
        </authorList>
    </citation>
    <scope>NUCLEOTIDE SEQUENCE [LARGE SCALE GENOMIC DNA]</scope>
    <source>
        <strain evidence="1 3">H3B36</strain>
    </source>
</reference>
<gene>
    <name evidence="1" type="ORF">AAT16_09115</name>
    <name evidence="2" type="ORF">SAMN05216235_2722</name>
</gene>
<sequence length="105" mass="12409">MNILELLNSFNGHIESARKFQGDDAAAVRTFAIYKDIIYYLVDSGKLEMTDDQDKFWAFSKEFTISAMYRVANNYRRKEGMPLLDFKEPAYHNKENKLEDWRANQ</sequence>
<accession>A0A0F7D4K2</accession>
<name>A0A0F7D4K2_9STAP</name>
<evidence type="ECO:0000313" key="4">
    <source>
        <dbReference type="Proteomes" id="UP000183090"/>
    </source>
</evidence>
<dbReference type="RefSeq" id="WP_046790562.1">
    <property type="nucleotide sequence ID" value="NZ_CP011366.1"/>
</dbReference>
<dbReference type="Proteomes" id="UP000034029">
    <property type="component" value="Chromosome"/>
</dbReference>
<organism evidence="2 4">
    <name type="scientific">Salinicoccus halodurans</name>
    <dbReference type="NCBI Taxonomy" id="407035"/>
    <lineage>
        <taxon>Bacteria</taxon>
        <taxon>Bacillati</taxon>
        <taxon>Bacillota</taxon>
        <taxon>Bacilli</taxon>
        <taxon>Bacillales</taxon>
        <taxon>Staphylococcaceae</taxon>
        <taxon>Salinicoccus</taxon>
    </lineage>
</organism>
<evidence type="ECO:0000313" key="3">
    <source>
        <dbReference type="Proteomes" id="UP000034029"/>
    </source>
</evidence>
<reference evidence="3" key="2">
    <citation type="submission" date="2015-04" db="EMBL/GenBank/DDBJ databases">
        <title>Complete genome sequence of Salinicoccus halodurans strain H3B36, isolated from the Qaidam basin of China.</title>
        <authorList>
            <person name="Ma Y."/>
            <person name="Jiang K."/>
            <person name="Xue Y."/>
        </authorList>
    </citation>
    <scope>NUCLEOTIDE SEQUENCE [LARGE SCALE GENOMIC DNA]</scope>
    <source>
        <strain evidence="3">H3B36</strain>
    </source>
</reference>
<evidence type="ECO:0000313" key="1">
    <source>
        <dbReference type="EMBL" id="AKG74380.1"/>
    </source>
</evidence>
<dbReference type="OrthoDB" id="9956877at2"/>